<keyword evidence="8" id="KW-1015">Disulfide bond</keyword>
<keyword evidence="7" id="KW-0560">Oxidoreductase</keyword>
<evidence type="ECO:0000256" key="6">
    <source>
        <dbReference type="ARBA" id="ARBA00022982"/>
    </source>
</evidence>
<protein>
    <recommendedName>
        <fullName evidence="12">Amine dehydrogenase</fullName>
    </recommendedName>
</protein>
<evidence type="ECO:0000313" key="10">
    <source>
        <dbReference type="EMBL" id="MDH0567843.1"/>
    </source>
</evidence>
<comment type="caution">
    <text evidence="10">The sequence shown here is derived from an EMBL/GenBank/DDBJ whole genome shotgun (WGS) entry which is preliminary data.</text>
</comment>
<keyword evidence="3" id="KW-0813">Transport</keyword>
<proteinExistence type="inferred from homology"/>
<evidence type="ECO:0000256" key="1">
    <source>
        <dbReference type="ARBA" id="ARBA00004418"/>
    </source>
</evidence>
<dbReference type="GO" id="GO:0042597">
    <property type="term" value="C:periplasmic space"/>
    <property type="evidence" value="ECO:0007669"/>
    <property type="project" value="UniProtKB-SubCell"/>
</dbReference>
<evidence type="ECO:0000256" key="4">
    <source>
        <dbReference type="ARBA" id="ARBA00022729"/>
    </source>
</evidence>
<evidence type="ECO:0000256" key="3">
    <source>
        <dbReference type="ARBA" id="ARBA00022448"/>
    </source>
</evidence>
<feature type="signal peptide" evidence="9">
    <location>
        <begin position="1"/>
        <end position="22"/>
    </location>
</feature>
<dbReference type="Pfam" id="PF06433">
    <property type="entry name" value="Me-amine-dh_H"/>
    <property type="match status" value="1"/>
</dbReference>
<evidence type="ECO:0000256" key="7">
    <source>
        <dbReference type="ARBA" id="ARBA00023002"/>
    </source>
</evidence>
<dbReference type="SUPFAM" id="SSF50969">
    <property type="entry name" value="YVTN repeat-like/Quinoprotein amine dehydrogenase"/>
    <property type="match status" value="1"/>
</dbReference>
<dbReference type="InterPro" id="IPR011044">
    <property type="entry name" value="Quino_amine_DH_bsu"/>
</dbReference>
<organism evidence="10 11">
    <name type="scientific">Ectopseudomonas oleovorans</name>
    <name type="common">Pseudomonas oleovorans</name>
    <dbReference type="NCBI Taxonomy" id="301"/>
    <lineage>
        <taxon>Bacteria</taxon>
        <taxon>Pseudomonadati</taxon>
        <taxon>Pseudomonadota</taxon>
        <taxon>Gammaproteobacteria</taxon>
        <taxon>Pseudomonadales</taxon>
        <taxon>Pseudomonadaceae</taxon>
        <taxon>Ectopseudomonas</taxon>
    </lineage>
</organism>
<evidence type="ECO:0000256" key="9">
    <source>
        <dbReference type="SAM" id="SignalP"/>
    </source>
</evidence>
<evidence type="ECO:0000256" key="8">
    <source>
        <dbReference type="PIRSR" id="PIRSR609451-50"/>
    </source>
</evidence>
<dbReference type="AlphaFoldDB" id="A0AB35KYA6"/>
<dbReference type="Gene3D" id="2.130.10.10">
    <property type="entry name" value="YVTN repeat-like/Quinoprotein amine dehydrogenase"/>
    <property type="match status" value="1"/>
</dbReference>
<dbReference type="RefSeq" id="WP_050481665.1">
    <property type="nucleotide sequence ID" value="NZ_CAURUH010000137.1"/>
</dbReference>
<comment type="similarity">
    <text evidence="2">Belongs to the aromatic amine dehydrogenase heavy chain family.</text>
</comment>
<feature type="disulfide bond" evidence="8">
    <location>
        <begin position="175"/>
        <end position="191"/>
    </location>
</feature>
<dbReference type="EMBL" id="JAOEET010000025">
    <property type="protein sequence ID" value="MDH0567843.1"/>
    <property type="molecule type" value="Genomic_DNA"/>
</dbReference>
<reference evidence="10" key="1">
    <citation type="submission" date="2022-09" db="EMBL/GenBank/DDBJ databases">
        <title>Intensive care unit water sources are persistently colonized with multi-drug resistant bacteria and are the site of extensive horizontal gene transfer of antibiotic resistance genes.</title>
        <authorList>
            <person name="Diorio-Toth L."/>
        </authorList>
    </citation>
    <scope>NUCLEOTIDE SEQUENCE</scope>
    <source>
        <strain evidence="10">GD04000</strain>
    </source>
</reference>
<feature type="chain" id="PRO_5044261316" description="Amine dehydrogenase" evidence="9">
    <location>
        <begin position="23"/>
        <end position="381"/>
    </location>
</feature>
<evidence type="ECO:0000256" key="5">
    <source>
        <dbReference type="ARBA" id="ARBA00022764"/>
    </source>
</evidence>
<evidence type="ECO:0000313" key="11">
    <source>
        <dbReference type="Proteomes" id="UP001159292"/>
    </source>
</evidence>
<keyword evidence="5" id="KW-0574">Periplasm</keyword>
<accession>A0AB35KYA6</accession>
<sequence length="381" mass="40894">MQALGIKLGAILSVLTVGIAQAAENFVPEVLTVEKAIKPGANLFVLDQTWRGASRVNVLSVDDLQHKGILSAGLVAQMTYSKDYRTAYVMSAFAKRITYGPTEAVLQEYDVETLTLKREIALPEKMAQVAPSSAILQLSADDKLAFVQNATPATSVTVVSLESGKVVAEVPTPGCFGIFPAAKGQRFSALCGDGSMASYDVSASGEYSAPLRSAKIFDPDEDALFIVPERVGKDLVFPSFKGNLYRIADGGKVPKLVEKFSLVEGIDGDWAPGGVDVTAYNAAHNILFLTMHSGAEEGSHKNGAEEVWAVDMKRQRVLYRSAVEHLASISVTSGKQPVLFGLTEDSKLIRYEIDPEARFAAKPTQNIEGLGDWTIFSVAGE</sequence>
<gene>
    <name evidence="10" type="ORF">N7671_11485</name>
</gene>
<name>A0AB35KYA6_ECTOL</name>
<dbReference type="InterPro" id="IPR015943">
    <property type="entry name" value="WD40/YVTN_repeat-like_dom_sf"/>
</dbReference>
<keyword evidence="6" id="KW-0249">Electron transport</keyword>
<dbReference type="Proteomes" id="UP001159292">
    <property type="component" value="Unassembled WGS sequence"/>
</dbReference>
<comment type="subcellular location">
    <subcellularLocation>
        <location evidence="1">Periplasm</location>
    </subcellularLocation>
</comment>
<keyword evidence="4 9" id="KW-0732">Signal</keyword>
<dbReference type="InterPro" id="IPR009451">
    <property type="entry name" value="Metamine_DH_Hvc"/>
</dbReference>
<evidence type="ECO:0008006" key="12">
    <source>
        <dbReference type="Google" id="ProtNLM"/>
    </source>
</evidence>
<evidence type="ECO:0000256" key="2">
    <source>
        <dbReference type="ARBA" id="ARBA00010548"/>
    </source>
</evidence>
<dbReference type="GO" id="GO:0030058">
    <property type="term" value="F:aliphatic amine dehydrogenase activity"/>
    <property type="evidence" value="ECO:0007669"/>
    <property type="project" value="InterPro"/>
</dbReference>